<evidence type="ECO:0000313" key="4">
    <source>
        <dbReference type="Proteomes" id="UP000234847"/>
    </source>
</evidence>
<organism evidence="3 4">
    <name type="scientific">Micrococcus luteus</name>
    <name type="common">Micrococcus lysodeikticus</name>
    <dbReference type="NCBI Taxonomy" id="1270"/>
    <lineage>
        <taxon>Bacteria</taxon>
        <taxon>Bacillati</taxon>
        <taxon>Actinomycetota</taxon>
        <taxon>Actinomycetes</taxon>
        <taxon>Micrococcales</taxon>
        <taxon>Micrococcaceae</taxon>
        <taxon>Micrococcus</taxon>
    </lineage>
</organism>
<dbReference type="Proteomes" id="UP000234847">
    <property type="component" value="Unassembled WGS sequence"/>
</dbReference>
<reference evidence="3 4" key="1">
    <citation type="submission" date="2017-12" db="EMBL/GenBank/DDBJ databases">
        <title>Phylogenetic diversity of female urinary microbiome.</title>
        <authorList>
            <person name="Thomas-White K."/>
            <person name="Wolfe A.J."/>
        </authorList>
    </citation>
    <scope>NUCLEOTIDE SEQUENCE [LARGE SCALE GENOMIC DNA]</scope>
    <source>
        <strain evidence="3 4">UMB0038</strain>
    </source>
</reference>
<comment type="caution">
    <text evidence="3">The sequence shown here is derived from an EMBL/GenBank/DDBJ whole genome shotgun (WGS) entry which is preliminary data.</text>
</comment>
<dbReference type="CDD" id="cd10447">
    <property type="entry name" value="GIY-YIG_unchar_2"/>
    <property type="match status" value="1"/>
</dbReference>
<name>A0AAX0VIG9_MICLU</name>
<dbReference type="InterPro" id="IPR025579">
    <property type="entry name" value="DUF4357"/>
</dbReference>
<sequence>MDGPPFSLTKRPLRRALPSMRGRARRRRASGRGTEMAHPKTLQVFLMDGAPTGRLKCTLDNWTGLVYVVPRTSLNADGHPEAFEGTGVYLLLGQDADSGDDVVYVGQAVGRANGNGMVGRIREHVRKEAHDFWNRAILLSTLGDTFGPTEVTYLEHYFHQAASTAGRFTVDNAVAPSQGNVTEEKKAELEEYADKAKILISALGHRVFESADGSHAVAAAGRTTQAPETVPERTLFTMTVNGVGAQGHPTPDGFVVLRGSGLMEGLRPSAPAGVRASRERFADHIGPDGVLTEDVSFTSSSAAAGFVAGGSMSGPSSWRAPDGRTLGEVEAASAAPEPMEDDA</sequence>
<gene>
    <name evidence="3" type="ORF">CYJ95_10550</name>
</gene>
<dbReference type="AlphaFoldDB" id="A0AAX0VIG9"/>
<dbReference type="Pfam" id="PF14267">
    <property type="entry name" value="DUF4357"/>
    <property type="match status" value="1"/>
</dbReference>
<evidence type="ECO:0000313" key="3">
    <source>
        <dbReference type="EMBL" id="PKZ80797.1"/>
    </source>
</evidence>
<protein>
    <recommendedName>
        <fullName evidence="2">DUF4357 domain-containing protein</fullName>
    </recommendedName>
</protein>
<evidence type="ECO:0000256" key="1">
    <source>
        <dbReference type="SAM" id="MobiDB-lite"/>
    </source>
</evidence>
<proteinExistence type="predicted"/>
<accession>A0AAX0VIG9</accession>
<evidence type="ECO:0000259" key="2">
    <source>
        <dbReference type="Pfam" id="PF14267"/>
    </source>
</evidence>
<dbReference type="EMBL" id="PKJT01000013">
    <property type="protein sequence ID" value="PKZ80797.1"/>
    <property type="molecule type" value="Genomic_DNA"/>
</dbReference>
<feature type="region of interest" description="Disordered" evidence="1">
    <location>
        <begin position="308"/>
        <end position="343"/>
    </location>
</feature>
<feature type="domain" description="DUF4357" evidence="2">
    <location>
        <begin position="290"/>
        <end position="326"/>
    </location>
</feature>